<sequence length="244" mass="27290">MVRPPYVDSNGLKKGAWSDDEDNKLRAYVQRYGHWNWRLLPKWSAIAASLPGRTDNEIKNFWHTRIERRRNANPAHKKVKGNTAADKPSSKAQVLAEDKPSAVTLSETSTLNESASSDSLINLQNSTLSLDTNSSSGSATESQVDFWADTFLGSTDYTQEGCFQPLPEEEFLIPSELSSSESSYPSVFCWSADDDLSIRSPNFWGGSFVSNTSNSESDQTSYISPQEIGGFYDPFFEYFHQQLP</sequence>
<evidence type="ECO:0000256" key="1">
    <source>
        <dbReference type="ARBA" id="ARBA00004123"/>
    </source>
</evidence>
<name>A0AAW2PE67_9LAMI</name>
<protein>
    <submittedName>
        <fullName evidence="7">Transcription factor</fullName>
    </submittedName>
</protein>
<dbReference type="InterPro" id="IPR001005">
    <property type="entry name" value="SANT/Myb"/>
</dbReference>
<dbReference type="PROSITE" id="PS51294">
    <property type="entry name" value="HTH_MYB"/>
    <property type="match status" value="1"/>
</dbReference>
<dbReference type="PANTHER" id="PTHR10641:SF1346">
    <property type="entry name" value="TRANSCRIPTION FACTOR MYB14"/>
    <property type="match status" value="1"/>
</dbReference>
<dbReference type="AlphaFoldDB" id="A0AAW2PE67"/>
<proteinExistence type="predicted"/>
<dbReference type="CDD" id="cd00167">
    <property type="entry name" value="SANT"/>
    <property type="match status" value="1"/>
</dbReference>
<feature type="domain" description="HTH myb-type" evidence="6">
    <location>
        <begin position="9"/>
        <end position="70"/>
    </location>
</feature>
<feature type="domain" description="Myb-like" evidence="5">
    <location>
        <begin position="9"/>
        <end position="66"/>
    </location>
</feature>
<reference evidence="7" key="1">
    <citation type="submission" date="2020-06" db="EMBL/GenBank/DDBJ databases">
        <authorList>
            <person name="Li T."/>
            <person name="Hu X."/>
            <person name="Zhang T."/>
            <person name="Song X."/>
            <person name="Zhang H."/>
            <person name="Dai N."/>
            <person name="Sheng W."/>
            <person name="Hou X."/>
            <person name="Wei L."/>
        </authorList>
    </citation>
    <scope>NUCLEOTIDE SEQUENCE</scope>
    <source>
        <strain evidence="7">G01</strain>
        <tissue evidence="7">Leaf</tissue>
    </source>
</reference>
<dbReference type="GO" id="GO:0003677">
    <property type="term" value="F:DNA binding"/>
    <property type="evidence" value="ECO:0007669"/>
    <property type="project" value="UniProtKB-KW"/>
</dbReference>
<dbReference type="InterPro" id="IPR017930">
    <property type="entry name" value="Myb_dom"/>
</dbReference>
<dbReference type="EMBL" id="JACGWK010000005">
    <property type="protein sequence ID" value="KAL0354164.1"/>
    <property type="molecule type" value="Genomic_DNA"/>
</dbReference>
<dbReference type="InterPro" id="IPR015495">
    <property type="entry name" value="Myb_TF_plants"/>
</dbReference>
<gene>
    <name evidence="7" type="ORF">Sangu_0997700</name>
</gene>
<dbReference type="PROSITE" id="PS50090">
    <property type="entry name" value="MYB_LIKE"/>
    <property type="match status" value="1"/>
</dbReference>
<feature type="region of interest" description="Disordered" evidence="4">
    <location>
        <begin position="69"/>
        <end position="110"/>
    </location>
</feature>
<dbReference type="InterPro" id="IPR009057">
    <property type="entry name" value="Homeodomain-like_sf"/>
</dbReference>
<evidence type="ECO:0000256" key="4">
    <source>
        <dbReference type="SAM" id="MobiDB-lite"/>
    </source>
</evidence>
<organism evidence="7">
    <name type="scientific">Sesamum angustifolium</name>
    <dbReference type="NCBI Taxonomy" id="2727405"/>
    <lineage>
        <taxon>Eukaryota</taxon>
        <taxon>Viridiplantae</taxon>
        <taxon>Streptophyta</taxon>
        <taxon>Embryophyta</taxon>
        <taxon>Tracheophyta</taxon>
        <taxon>Spermatophyta</taxon>
        <taxon>Magnoliopsida</taxon>
        <taxon>eudicotyledons</taxon>
        <taxon>Gunneridae</taxon>
        <taxon>Pentapetalae</taxon>
        <taxon>asterids</taxon>
        <taxon>lamiids</taxon>
        <taxon>Lamiales</taxon>
        <taxon>Pedaliaceae</taxon>
        <taxon>Sesamum</taxon>
    </lineage>
</organism>
<dbReference type="Pfam" id="PF00249">
    <property type="entry name" value="Myb_DNA-binding"/>
    <property type="match status" value="1"/>
</dbReference>
<evidence type="ECO:0000256" key="2">
    <source>
        <dbReference type="ARBA" id="ARBA00023125"/>
    </source>
</evidence>
<evidence type="ECO:0000259" key="5">
    <source>
        <dbReference type="PROSITE" id="PS50090"/>
    </source>
</evidence>
<dbReference type="SUPFAM" id="SSF46689">
    <property type="entry name" value="Homeodomain-like"/>
    <property type="match status" value="1"/>
</dbReference>
<dbReference type="PANTHER" id="PTHR10641">
    <property type="entry name" value="MYB FAMILY TRANSCRIPTION FACTOR"/>
    <property type="match status" value="1"/>
</dbReference>
<dbReference type="Gene3D" id="1.10.10.60">
    <property type="entry name" value="Homeodomain-like"/>
    <property type="match status" value="1"/>
</dbReference>
<keyword evidence="2" id="KW-0238">DNA-binding</keyword>
<keyword evidence="3" id="KW-0539">Nucleus</keyword>
<comment type="subcellular location">
    <subcellularLocation>
        <location evidence="1">Nucleus</location>
    </subcellularLocation>
</comment>
<evidence type="ECO:0000256" key="3">
    <source>
        <dbReference type="ARBA" id="ARBA00023242"/>
    </source>
</evidence>
<dbReference type="SMART" id="SM00717">
    <property type="entry name" value="SANT"/>
    <property type="match status" value="1"/>
</dbReference>
<reference evidence="7" key="2">
    <citation type="journal article" date="2024" name="Plant">
        <title>Genomic evolution and insights into agronomic trait innovations of Sesamum species.</title>
        <authorList>
            <person name="Miao H."/>
            <person name="Wang L."/>
            <person name="Qu L."/>
            <person name="Liu H."/>
            <person name="Sun Y."/>
            <person name="Le M."/>
            <person name="Wang Q."/>
            <person name="Wei S."/>
            <person name="Zheng Y."/>
            <person name="Lin W."/>
            <person name="Duan Y."/>
            <person name="Cao H."/>
            <person name="Xiong S."/>
            <person name="Wang X."/>
            <person name="Wei L."/>
            <person name="Li C."/>
            <person name="Ma Q."/>
            <person name="Ju M."/>
            <person name="Zhao R."/>
            <person name="Li G."/>
            <person name="Mu C."/>
            <person name="Tian Q."/>
            <person name="Mei H."/>
            <person name="Zhang T."/>
            <person name="Gao T."/>
            <person name="Zhang H."/>
        </authorList>
    </citation>
    <scope>NUCLEOTIDE SEQUENCE</scope>
    <source>
        <strain evidence="7">G01</strain>
    </source>
</reference>
<evidence type="ECO:0000259" key="6">
    <source>
        <dbReference type="PROSITE" id="PS51294"/>
    </source>
</evidence>
<accession>A0AAW2PE67</accession>
<comment type="caution">
    <text evidence="7">The sequence shown here is derived from an EMBL/GenBank/DDBJ whole genome shotgun (WGS) entry which is preliminary data.</text>
</comment>
<dbReference type="GO" id="GO:0005634">
    <property type="term" value="C:nucleus"/>
    <property type="evidence" value="ECO:0007669"/>
    <property type="project" value="UniProtKB-SubCell"/>
</dbReference>
<evidence type="ECO:0000313" key="7">
    <source>
        <dbReference type="EMBL" id="KAL0354164.1"/>
    </source>
</evidence>